<evidence type="ECO:0000313" key="2">
    <source>
        <dbReference type="EMBL" id="SFE87328.1"/>
    </source>
</evidence>
<accession>A0A1I2E467</accession>
<dbReference type="STRING" id="1798228.SAMN05216574_106225"/>
<protein>
    <submittedName>
        <fullName evidence="2">Uncharacterized protein</fullName>
    </submittedName>
</protein>
<feature type="region of interest" description="Disordered" evidence="1">
    <location>
        <begin position="1"/>
        <end position="24"/>
    </location>
</feature>
<keyword evidence="3" id="KW-1185">Reference proteome</keyword>
<evidence type="ECO:0000313" key="3">
    <source>
        <dbReference type="Proteomes" id="UP000198589"/>
    </source>
</evidence>
<gene>
    <name evidence="2" type="ORF">SAMN05216574_106225</name>
</gene>
<dbReference type="Proteomes" id="UP000198589">
    <property type="component" value="Unassembled WGS sequence"/>
</dbReference>
<evidence type="ECO:0000256" key="1">
    <source>
        <dbReference type="SAM" id="MobiDB-lite"/>
    </source>
</evidence>
<organism evidence="2 3">
    <name type="scientific">Blastococcus tunisiensis</name>
    <dbReference type="NCBI Taxonomy" id="1798228"/>
    <lineage>
        <taxon>Bacteria</taxon>
        <taxon>Bacillati</taxon>
        <taxon>Actinomycetota</taxon>
        <taxon>Actinomycetes</taxon>
        <taxon>Geodermatophilales</taxon>
        <taxon>Geodermatophilaceae</taxon>
        <taxon>Blastococcus</taxon>
    </lineage>
</organism>
<reference evidence="3" key="1">
    <citation type="submission" date="2016-10" db="EMBL/GenBank/DDBJ databases">
        <authorList>
            <person name="Varghese N."/>
            <person name="Submissions S."/>
        </authorList>
    </citation>
    <scope>NUCLEOTIDE SEQUENCE [LARGE SCALE GENOMIC DNA]</scope>
    <source>
        <strain evidence="3">DSM 46838</strain>
    </source>
</reference>
<proteinExistence type="predicted"/>
<dbReference type="InterPro" id="IPR046674">
    <property type="entry name" value="DUF6544"/>
</dbReference>
<dbReference type="Pfam" id="PF20181">
    <property type="entry name" value="DUF6544"/>
    <property type="match status" value="1"/>
</dbReference>
<dbReference type="AlphaFoldDB" id="A0A1I2E467"/>
<sequence length="280" mass="30585">MRGSRSPAPPGPPVPERRAAVRPPRAFTRTIGNARLPAAPVGTASVTEADLAGLPPAAARYLRAMGVVGRPRTWSLRAHFTGRFRRGPDQPWMPCDAWQYNSAIEVARLFRMRLVFARVVPMWGWDTYRYGTGRMLGKLLNLVTVADGSGPEFDTSELVTWLNDAVLLAPGMLLTPRVAWEPAGDDGFRVSVSDAGRTVGADVVLDDVGRPRDFRTDDRYADLPGGLVRAPWSTPVPAWDVVDGRPRPTAGAAVWHLPDGEFRYAELRLADLALDVPAGR</sequence>
<dbReference type="EMBL" id="FOND01000006">
    <property type="protein sequence ID" value="SFE87328.1"/>
    <property type="molecule type" value="Genomic_DNA"/>
</dbReference>
<name>A0A1I2E467_9ACTN</name>